<sequence length="390" mass="42647">MADIELIADPQAAAVSPWVKTVELVKEGLLESAIALQPRTGDFLDLLHPRDVGEDTAQELLTSSRLSVAVQDEALIRHMSLIDLTARPANRQHLFAGQVSYYIRSLRLRIDEAEHLFDRYRQEYPADSVFVEQFLEQLHLGGRVTHVFVRYVGCTGEDTPLGCLQEGAMPDKLLSLPDACLYCQGISISRLSDATLFIARPNSGCPSSPRTSHSPISPAYNPILLDCGVGQVTKRPRSPLPSITSSVRLPTTCGLVLRGPAAAIKSQRPCADFSANDRDVSLAGNGHAGLGAGSHGILLLQGWVFVRAKRVSRADRRASGHRLRSRIRSNSGNTPIPRDPKYAILIRRLHPGFVSYGAAEPIILQYMHLTWCKTVVLLGVETAQSHEPSS</sequence>
<dbReference type="EMBL" id="MCGN01000003">
    <property type="protein sequence ID" value="ORY99266.1"/>
    <property type="molecule type" value="Genomic_DNA"/>
</dbReference>
<protein>
    <submittedName>
        <fullName evidence="1">Uncharacterized protein</fullName>
    </submittedName>
</protein>
<reference evidence="1 2" key="1">
    <citation type="submission" date="2016-07" db="EMBL/GenBank/DDBJ databases">
        <title>Pervasive Adenine N6-methylation of Active Genes in Fungi.</title>
        <authorList>
            <consortium name="DOE Joint Genome Institute"/>
            <person name="Mondo S.J."/>
            <person name="Dannebaum R.O."/>
            <person name="Kuo R.C."/>
            <person name="Labutti K."/>
            <person name="Haridas S."/>
            <person name="Kuo A."/>
            <person name="Salamov A."/>
            <person name="Ahrendt S.R."/>
            <person name="Lipzen A."/>
            <person name="Sullivan W."/>
            <person name="Andreopoulos W.B."/>
            <person name="Clum A."/>
            <person name="Lindquist E."/>
            <person name="Daum C."/>
            <person name="Ramamoorthy G.K."/>
            <person name="Gryganskyi A."/>
            <person name="Culley D."/>
            <person name="Magnuson J.K."/>
            <person name="James T.Y."/>
            <person name="O'Malley M.A."/>
            <person name="Stajich J.E."/>
            <person name="Spatafora J.W."/>
            <person name="Visel A."/>
            <person name="Grigoriev I.V."/>
        </authorList>
    </citation>
    <scope>NUCLEOTIDE SEQUENCE [LARGE SCALE GENOMIC DNA]</scope>
    <source>
        <strain evidence="1 2">NRRL 2496</strain>
    </source>
</reference>
<gene>
    <name evidence="1" type="ORF">BCR43DRAFT_488990</name>
</gene>
<dbReference type="AlphaFoldDB" id="A0A1X2HL03"/>
<evidence type="ECO:0000313" key="1">
    <source>
        <dbReference type="EMBL" id="ORY99266.1"/>
    </source>
</evidence>
<dbReference type="OrthoDB" id="2288825at2759"/>
<organism evidence="1 2">
    <name type="scientific">Syncephalastrum racemosum</name>
    <name type="common">Filamentous fungus</name>
    <dbReference type="NCBI Taxonomy" id="13706"/>
    <lineage>
        <taxon>Eukaryota</taxon>
        <taxon>Fungi</taxon>
        <taxon>Fungi incertae sedis</taxon>
        <taxon>Mucoromycota</taxon>
        <taxon>Mucoromycotina</taxon>
        <taxon>Mucoromycetes</taxon>
        <taxon>Mucorales</taxon>
        <taxon>Syncephalastraceae</taxon>
        <taxon>Syncephalastrum</taxon>
    </lineage>
</organism>
<keyword evidence="2" id="KW-1185">Reference proteome</keyword>
<dbReference type="Proteomes" id="UP000242180">
    <property type="component" value="Unassembled WGS sequence"/>
</dbReference>
<comment type="caution">
    <text evidence="1">The sequence shown here is derived from an EMBL/GenBank/DDBJ whole genome shotgun (WGS) entry which is preliminary data.</text>
</comment>
<accession>A0A1X2HL03</accession>
<proteinExistence type="predicted"/>
<name>A0A1X2HL03_SYNRA</name>
<evidence type="ECO:0000313" key="2">
    <source>
        <dbReference type="Proteomes" id="UP000242180"/>
    </source>
</evidence>
<dbReference type="InParanoid" id="A0A1X2HL03"/>